<dbReference type="EMBL" id="JACDTQ010002427">
    <property type="protein sequence ID" value="KAF5918737.1"/>
    <property type="molecule type" value="Genomic_DNA"/>
</dbReference>
<dbReference type="Proteomes" id="UP000551758">
    <property type="component" value="Unassembled WGS sequence"/>
</dbReference>
<keyword evidence="2" id="KW-1185">Reference proteome</keyword>
<sequence>MKESKLPFLPNYLANPPFLFIYSPTADDSAQLQKGDLCTPPASPSMDGSPLLLPAPHCLPCQEPFHGTTALGTDNDFFDIELDGQERTCPELLTVSSCELKVNPDQVEKIRKLSHTLVRKDEDVVQLQDFQGLELVLMRSENNFLFRNVASTLTERSCYKKRASKLTY</sequence>
<organism evidence="1 2">
    <name type="scientific">Diceros bicornis minor</name>
    <name type="common">South-central black rhinoceros</name>
    <dbReference type="NCBI Taxonomy" id="77932"/>
    <lineage>
        <taxon>Eukaryota</taxon>
        <taxon>Metazoa</taxon>
        <taxon>Chordata</taxon>
        <taxon>Craniata</taxon>
        <taxon>Vertebrata</taxon>
        <taxon>Euteleostomi</taxon>
        <taxon>Mammalia</taxon>
        <taxon>Eutheria</taxon>
        <taxon>Laurasiatheria</taxon>
        <taxon>Perissodactyla</taxon>
        <taxon>Rhinocerotidae</taxon>
        <taxon>Diceros</taxon>
    </lineage>
</organism>
<protein>
    <submittedName>
        <fullName evidence="1">Uncharacterized protein</fullName>
    </submittedName>
</protein>
<evidence type="ECO:0000313" key="2">
    <source>
        <dbReference type="Proteomes" id="UP000551758"/>
    </source>
</evidence>
<dbReference type="AlphaFoldDB" id="A0A7J7ESP1"/>
<dbReference type="PANTHER" id="PTHR24192:SF1">
    <property type="entry name" value="ANKYRIN REPEAT DOMAIN-CONTAINING PROTEIN 40"/>
    <property type="match status" value="1"/>
</dbReference>
<reference evidence="1 2" key="1">
    <citation type="journal article" date="2020" name="Mol. Biol. Evol.">
        <title>Interspecific Gene Flow and the Evolution of Specialization in Black and White Rhinoceros.</title>
        <authorList>
            <person name="Moodley Y."/>
            <person name="Westbury M.V."/>
            <person name="Russo I.M."/>
            <person name="Gopalakrishnan S."/>
            <person name="Rakotoarivelo A."/>
            <person name="Olsen R.A."/>
            <person name="Prost S."/>
            <person name="Tunstall T."/>
            <person name="Ryder O.A."/>
            <person name="Dalen L."/>
            <person name="Bruford M.W."/>
        </authorList>
    </citation>
    <scope>NUCLEOTIDE SEQUENCE [LARGE SCALE GENOMIC DNA]</scope>
    <source>
        <strain evidence="1">SBR-YM</strain>
        <tissue evidence="1">Skin</tissue>
    </source>
</reference>
<comment type="caution">
    <text evidence="1">The sequence shown here is derived from an EMBL/GenBank/DDBJ whole genome shotgun (WGS) entry which is preliminary data.</text>
</comment>
<dbReference type="InterPro" id="IPR039195">
    <property type="entry name" value="ANKRD40"/>
</dbReference>
<dbReference type="PANTHER" id="PTHR24192">
    <property type="entry name" value="ANKYRIN REPEAT DOMAIN 40"/>
    <property type="match status" value="1"/>
</dbReference>
<evidence type="ECO:0000313" key="1">
    <source>
        <dbReference type="EMBL" id="KAF5918737.1"/>
    </source>
</evidence>
<name>A0A7J7ESP1_DICBM</name>
<gene>
    <name evidence="1" type="ORF">HPG69_005775</name>
</gene>
<accession>A0A7J7ESP1</accession>
<proteinExistence type="predicted"/>